<dbReference type="HOGENOM" id="CLU_027128_4_3_2"/>
<dbReference type="PROSITE" id="PS51257">
    <property type="entry name" value="PROKAR_LIPOPROTEIN"/>
    <property type="match status" value="1"/>
</dbReference>
<dbReference type="KEGG" id="mhu:Mhun_0641"/>
<proteinExistence type="predicted"/>
<evidence type="ECO:0000256" key="2">
    <source>
        <dbReference type="SAM" id="Phobius"/>
    </source>
</evidence>
<feature type="transmembrane region" description="Helical" evidence="2">
    <location>
        <begin position="12"/>
        <end position="29"/>
    </location>
</feature>
<dbReference type="STRING" id="323259.Mhun_0641"/>
<keyword evidence="2" id="KW-0812">Transmembrane</keyword>
<dbReference type="InterPro" id="IPR051010">
    <property type="entry name" value="BCAA_transport"/>
</dbReference>
<evidence type="ECO:0000313" key="4">
    <source>
        <dbReference type="EMBL" id="ABD40397.1"/>
    </source>
</evidence>
<dbReference type="CDD" id="cd06340">
    <property type="entry name" value="PBP1_ABC_ligand_binding-like"/>
    <property type="match status" value="1"/>
</dbReference>
<protein>
    <submittedName>
        <fullName evidence="4">Amino acid/amide ABC transporter substrate-binding protein, HAAT family</fullName>
    </submittedName>
</protein>
<gene>
    <name evidence="4" type="ordered locus">Mhun_0641</name>
</gene>
<keyword evidence="1" id="KW-0732">Signal</keyword>
<evidence type="ECO:0000256" key="1">
    <source>
        <dbReference type="ARBA" id="ARBA00022729"/>
    </source>
</evidence>
<feature type="domain" description="Leucine-binding protein" evidence="3">
    <location>
        <begin position="43"/>
        <end position="394"/>
    </location>
</feature>
<keyword evidence="2" id="KW-0472">Membrane</keyword>
<dbReference type="RefSeq" id="WP_011447681.1">
    <property type="nucleotide sequence ID" value="NC_007796.1"/>
</dbReference>
<organism evidence="4 5">
    <name type="scientific">Methanospirillum hungatei JF-1 (strain ATCC 27890 / DSM 864 / NBRC 100397 / JF-1)</name>
    <dbReference type="NCBI Taxonomy" id="323259"/>
    <lineage>
        <taxon>Archaea</taxon>
        <taxon>Methanobacteriati</taxon>
        <taxon>Methanobacteriota</taxon>
        <taxon>Stenosarchaea group</taxon>
        <taxon>Methanomicrobia</taxon>
        <taxon>Methanomicrobiales</taxon>
        <taxon>Methanospirillaceae</taxon>
        <taxon>Methanospirillum</taxon>
    </lineage>
</organism>
<dbReference type="SUPFAM" id="SSF53822">
    <property type="entry name" value="Periplasmic binding protein-like I"/>
    <property type="match status" value="1"/>
</dbReference>
<dbReference type="eggNOG" id="arCOG01020">
    <property type="taxonomic scope" value="Archaea"/>
</dbReference>
<dbReference type="PANTHER" id="PTHR30483">
    <property type="entry name" value="LEUCINE-SPECIFIC-BINDING PROTEIN"/>
    <property type="match status" value="1"/>
</dbReference>
<reference evidence="5" key="1">
    <citation type="journal article" date="2016" name="Stand. Genomic Sci.">
        <title>Complete genome sequence of Methanospirillum hungatei type strain JF1.</title>
        <authorList>
            <person name="Gunsalus R.P."/>
            <person name="Cook L.E."/>
            <person name="Crable B."/>
            <person name="Rohlin L."/>
            <person name="McDonald E."/>
            <person name="Mouttaki H."/>
            <person name="Sieber J.R."/>
            <person name="Poweleit N."/>
            <person name="Zhou H."/>
            <person name="Lapidus A.L."/>
            <person name="Daligault H.E."/>
            <person name="Land M."/>
            <person name="Gilna P."/>
            <person name="Ivanova N."/>
            <person name="Kyrpides N."/>
            <person name="Culley D.E."/>
            <person name="McInerney M.J."/>
        </authorList>
    </citation>
    <scope>NUCLEOTIDE SEQUENCE [LARGE SCALE GENOMIC DNA]</scope>
    <source>
        <strain evidence="5">ATCC 27890 / DSM 864 / NBRC 100397 / JF-1</strain>
    </source>
</reference>
<accession>Q2FLJ3</accession>
<evidence type="ECO:0000313" key="5">
    <source>
        <dbReference type="Proteomes" id="UP000001941"/>
    </source>
</evidence>
<dbReference type="InterPro" id="IPR028081">
    <property type="entry name" value="Leu-bd"/>
</dbReference>
<dbReference type="Gene3D" id="3.40.50.2300">
    <property type="match status" value="2"/>
</dbReference>
<dbReference type="EMBL" id="CP000254">
    <property type="protein sequence ID" value="ABD40397.1"/>
    <property type="molecule type" value="Genomic_DNA"/>
</dbReference>
<dbReference type="InterPro" id="IPR028082">
    <property type="entry name" value="Peripla_BP_I"/>
</dbReference>
<dbReference type="Proteomes" id="UP000001941">
    <property type="component" value="Chromosome"/>
</dbReference>
<dbReference type="InParanoid" id="Q2FLJ3"/>
<keyword evidence="2" id="KW-1133">Transmembrane helix</keyword>
<name>Q2FLJ3_METHJ</name>
<dbReference type="GeneID" id="3923093"/>
<evidence type="ECO:0000259" key="3">
    <source>
        <dbReference type="Pfam" id="PF13458"/>
    </source>
</evidence>
<dbReference type="EnsemblBacteria" id="ABD40397">
    <property type="protein sequence ID" value="ABD40397"/>
    <property type="gene ID" value="Mhun_0641"/>
</dbReference>
<dbReference type="AlphaFoldDB" id="Q2FLJ3"/>
<keyword evidence="5" id="KW-1185">Reference proteome</keyword>
<sequence length="418" mass="46165">MKRRLDPDSRIPWYYPVLLCLFIICTILSCGCVEEKSPVINKTITIGILLPLTGELAGRGNECLNGSILAIEEINKNGGIRSKEGRLLRYIIADSKGNATIGAMKTKEFILNHTVTALVGAYQSNVAIAATQIAEQYQTPFMVNTGISDVIIERGYSYTFRIIPTVDDYAHTKVEFLESMNRRLINPIKTVALIYENTAFGTSAAIAEHKFLKRGGFTIPIDTSYVAADVDNYLEEIRRTVREKPDAIFTTTYLKDGIIISRELKNAGFTGPVIYSGGGTISQAFIDALGPDAEGIYSVSELVYSLTAVRDLNKRYYARFGVNLSGASAHTYQTILVLSDALERAASLESEDIRTALSETNITSDQDILIPDDYISFSSEGQNEYSRLTMMQVQNGSWTTVWPDTYAESTQATNPDKP</sequence>
<dbReference type="Pfam" id="PF13458">
    <property type="entry name" value="Peripla_BP_6"/>
    <property type="match status" value="1"/>
</dbReference>
<dbReference type="OrthoDB" id="21336at2157"/>